<dbReference type="EMBL" id="MWMH01000004">
    <property type="protein sequence ID" value="OOP72710.1"/>
    <property type="molecule type" value="Genomic_DNA"/>
</dbReference>
<name>A0A1S9N5G8_CLOBE</name>
<dbReference type="GO" id="GO:0046872">
    <property type="term" value="F:metal ion binding"/>
    <property type="evidence" value="ECO:0007669"/>
    <property type="project" value="UniProtKB-KW"/>
</dbReference>
<evidence type="ECO:0000256" key="3">
    <source>
        <dbReference type="ARBA" id="ARBA00022801"/>
    </source>
</evidence>
<evidence type="ECO:0000256" key="2">
    <source>
        <dbReference type="ARBA" id="ARBA00022723"/>
    </source>
</evidence>
<dbReference type="InterPro" id="IPR002933">
    <property type="entry name" value="Peptidase_M20"/>
</dbReference>
<dbReference type="AlphaFoldDB" id="A0A1S9N5G8"/>
<dbReference type="PROSITE" id="PS00758">
    <property type="entry name" value="ARGE_DAPE_CPG2_1"/>
    <property type="match status" value="1"/>
</dbReference>
<reference evidence="6 7" key="1">
    <citation type="submission" date="2017-02" db="EMBL/GenBank/DDBJ databases">
        <title>Genome sequence of Clostridium beijerinckii Br21.</title>
        <authorList>
            <person name="Fonseca B.C."/>
            <person name="Guazzaroni M.E."/>
            <person name="Riano-Pachon D.M."/>
            <person name="Reginatto V."/>
        </authorList>
    </citation>
    <scope>NUCLEOTIDE SEQUENCE [LARGE SCALE GENOMIC DNA]</scope>
    <source>
        <strain evidence="6 7">Br21</strain>
    </source>
</reference>
<comment type="cofactor">
    <cofactor evidence="1">
        <name>Zn(2+)</name>
        <dbReference type="ChEBI" id="CHEBI:29105"/>
    </cofactor>
</comment>
<dbReference type="InterPro" id="IPR011650">
    <property type="entry name" value="Peptidase_M20_dimer"/>
</dbReference>
<dbReference type="InterPro" id="IPR036264">
    <property type="entry name" value="Bact_exopeptidase_dim_dom"/>
</dbReference>
<keyword evidence="3 6" id="KW-0378">Hydrolase</keyword>
<dbReference type="NCBIfam" id="NF009555">
    <property type="entry name" value="PRK13004.1"/>
    <property type="match status" value="1"/>
</dbReference>
<dbReference type="Gene3D" id="3.30.70.360">
    <property type="match status" value="1"/>
</dbReference>
<dbReference type="Pfam" id="PF07687">
    <property type="entry name" value="M20_dimer"/>
    <property type="match status" value="1"/>
</dbReference>
<proteinExistence type="predicted"/>
<dbReference type="GO" id="GO:0016787">
    <property type="term" value="F:hydrolase activity"/>
    <property type="evidence" value="ECO:0007669"/>
    <property type="project" value="UniProtKB-KW"/>
</dbReference>
<keyword evidence="2" id="KW-0479">Metal-binding</keyword>
<evidence type="ECO:0000313" key="7">
    <source>
        <dbReference type="Proteomes" id="UP000190959"/>
    </source>
</evidence>
<comment type="caution">
    <text evidence="6">The sequence shown here is derived from an EMBL/GenBank/DDBJ whole genome shotgun (WGS) entry which is preliminary data.</text>
</comment>
<dbReference type="SUPFAM" id="SSF55031">
    <property type="entry name" value="Bacterial exopeptidase dimerisation domain"/>
    <property type="match status" value="1"/>
</dbReference>
<evidence type="ECO:0000256" key="1">
    <source>
        <dbReference type="ARBA" id="ARBA00001947"/>
    </source>
</evidence>
<evidence type="ECO:0000259" key="5">
    <source>
        <dbReference type="Pfam" id="PF07687"/>
    </source>
</evidence>
<dbReference type="Gene3D" id="3.40.630.10">
    <property type="entry name" value="Zn peptidases"/>
    <property type="match status" value="2"/>
</dbReference>
<accession>A0A1S9N5G8</accession>
<keyword evidence="4" id="KW-0862">Zinc</keyword>
<dbReference type="PANTHER" id="PTHR43808">
    <property type="entry name" value="ACETYLORNITHINE DEACETYLASE"/>
    <property type="match status" value="1"/>
</dbReference>
<dbReference type="Pfam" id="PF01546">
    <property type="entry name" value="Peptidase_M20"/>
    <property type="match status" value="1"/>
</dbReference>
<feature type="domain" description="Peptidase M20 dimerisation" evidence="5">
    <location>
        <begin position="171"/>
        <end position="275"/>
    </location>
</feature>
<dbReference type="Proteomes" id="UP000190959">
    <property type="component" value="Unassembled WGS sequence"/>
</dbReference>
<protein>
    <submittedName>
        <fullName evidence="6">Selenium metabolism hydrolase</fullName>
    </submittedName>
</protein>
<dbReference type="InterPro" id="IPR001261">
    <property type="entry name" value="ArgE/DapE_CS"/>
</dbReference>
<dbReference type="RefSeq" id="WP_078115824.1">
    <property type="nucleotide sequence ID" value="NZ_JARUNZ010000032.1"/>
</dbReference>
<dbReference type="InterPro" id="IPR050072">
    <property type="entry name" value="Peptidase_M20A"/>
</dbReference>
<organism evidence="6 7">
    <name type="scientific">Clostridium beijerinckii</name>
    <name type="common">Clostridium MP</name>
    <dbReference type="NCBI Taxonomy" id="1520"/>
    <lineage>
        <taxon>Bacteria</taxon>
        <taxon>Bacillati</taxon>
        <taxon>Bacillota</taxon>
        <taxon>Clostridia</taxon>
        <taxon>Eubacteriales</taxon>
        <taxon>Clostridiaceae</taxon>
        <taxon>Clostridium</taxon>
    </lineage>
</organism>
<gene>
    <name evidence="6" type="ORF">CBEIBR21_12870</name>
</gene>
<sequence length="396" mass="44218">MDKDRKEKLIKLCQDIIRIQSYSGNEGEVVRCLEENMKSIGFDEIIIDKYGSIIGKIKGNKPGNKVLFDAHIDTVPVNNPEEWKHDPFGAEIDEDKIYGRGTSDMKGSLAAMIIAAEYFAKDNNRDFPGEIYIAGVVHEECFEGVAARNISELVKPDYVVIGEASELNLKIGQRGRAEILVETFGVPAHSANPEKGVNAVYSISKIINKLQEIKYEEDEFLGKGILELTDIKSSPYPGASVVPSYCKATYDRRLLVGETKEGVLDPIIKLIDELKNESSNINYKVSYAKGTEKCHTGEVIEGERFFPAWCYKENEAFVQKTFKGLCDIGLNPKITNYSFCTNGSHYAGEANIKTIGFGPSKENIAHTIDEYIEIEQLSKSCEGYYKIMETLLGLEE</sequence>
<evidence type="ECO:0000256" key="4">
    <source>
        <dbReference type="ARBA" id="ARBA00022833"/>
    </source>
</evidence>
<dbReference type="SUPFAM" id="SSF53187">
    <property type="entry name" value="Zn-dependent exopeptidases"/>
    <property type="match status" value="1"/>
</dbReference>
<evidence type="ECO:0000313" key="6">
    <source>
        <dbReference type="EMBL" id="OOP72710.1"/>
    </source>
</evidence>